<dbReference type="PROSITE" id="PS50041">
    <property type="entry name" value="C_TYPE_LECTIN_2"/>
    <property type="match status" value="1"/>
</dbReference>
<dbReference type="KEGG" id="crg:105335544"/>
<evidence type="ECO:0000313" key="3">
    <source>
        <dbReference type="EMBL" id="EKC26387.1"/>
    </source>
</evidence>
<proteinExistence type="predicted"/>
<dbReference type="Proteomes" id="UP000005408">
    <property type="component" value="Unassembled WGS sequence"/>
</dbReference>
<dbReference type="Gene3D" id="3.10.100.10">
    <property type="entry name" value="Mannose-Binding Protein A, subunit A"/>
    <property type="match status" value="1"/>
</dbReference>
<organism evidence="3">
    <name type="scientific">Magallana gigas</name>
    <name type="common">Pacific oyster</name>
    <name type="synonym">Crassostrea gigas</name>
    <dbReference type="NCBI Taxonomy" id="29159"/>
    <lineage>
        <taxon>Eukaryota</taxon>
        <taxon>Metazoa</taxon>
        <taxon>Spiralia</taxon>
        <taxon>Lophotrochozoa</taxon>
        <taxon>Mollusca</taxon>
        <taxon>Bivalvia</taxon>
        <taxon>Autobranchia</taxon>
        <taxon>Pteriomorphia</taxon>
        <taxon>Ostreida</taxon>
        <taxon>Ostreoidea</taxon>
        <taxon>Ostreidae</taxon>
        <taxon>Magallana</taxon>
    </lineage>
</organism>
<keyword evidence="1" id="KW-0732">Signal</keyword>
<feature type="chain" id="PRO_5042455688" evidence="1">
    <location>
        <begin position="17"/>
        <end position="237"/>
    </location>
</feature>
<dbReference type="EnsemblMetazoa" id="G22694.1">
    <property type="protein sequence ID" value="G22694.1:cds"/>
    <property type="gene ID" value="G22694"/>
</dbReference>
<dbReference type="SUPFAM" id="SSF56436">
    <property type="entry name" value="C-type lectin-like"/>
    <property type="match status" value="1"/>
</dbReference>
<dbReference type="EMBL" id="JH817066">
    <property type="protein sequence ID" value="EKC26387.1"/>
    <property type="molecule type" value="Genomic_DNA"/>
</dbReference>
<dbReference type="OMA" id="YTDSGHW"/>
<keyword evidence="5" id="KW-1185">Reference proteome</keyword>
<protein>
    <submittedName>
        <fullName evidence="4">C-type lectin domain-containing protein</fullName>
    </submittedName>
    <submittedName>
        <fullName evidence="3">Neurocan core protein</fullName>
    </submittedName>
</protein>
<dbReference type="EnsemblMetazoa" id="G22694.8">
    <property type="protein sequence ID" value="G22694.8:cds"/>
    <property type="gene ID" value="G22694"/>
</dbReference>
<dbReference type="HOGENOM" id="CLU_1171611_0_0_1"/>
<dbReference type="AlphaFoldDB" id="K1PQ51"/>
<dbReference type="EnsemblMetazoa" id="G22694.6">
    <property type="protein sequence ID" value="G22694.6:cds"/>
    <property type="gene ID" value="G22694"/>
</dbReference>
<accession>K1PQ51</accession>
<sequence length="237" mass="25956">MWTLLISPILISLVYGDNIENCPPNLSRNINLKAYNGHCYEFVVHRHIEWKAAESDCASKGGTLVVVNNMEEQLFLMSALGSFSFHGQGVWIGLTDQLQEGKFSWVSGEPATFTYWAAGQPGVITTPHIGKKRLILDTITGLTNIHLIDEDCVLLKYTDSGHWHDYPCLKLDPLGLVHENFPYVCEYRQTATTVGTPQTVTPSTTQTTIPTTTPETDVMASTASAKVAGSVGELVVG</sequence>
<gene>
    <name evidence="3" type="ORF">CGI_10025848</name>
</gene>
<evidence type="ECO:0000256" key="1">
    <source>
        <dbReference type="SAM" id="SignalP"/>
    </source>
</evidence>
<dbReference type="InterPro" id="IPR016186">
    <property type="entry name" value="C-type_lectin-like/link_sf"/>
</dbReference>
<dbReference type="SMR" id="K1PQ51"/>
<name>K1PQ51_MAGGI</name>
<feature type="signal peptide" evidence="1">
    <location>
        <begin position="1"/>
        <end position="16"/>
    </location>
</feature>
<dbReference type="SMART" id="SM00034">
    <property type="entry name" value="CLECT"/>
    <property type="match status" value="1"/>
</dbReference>
<dbReference type="InterPro" id="IPR001304">
    <property type="entry name" value="C-type_lectin-like"/>
</dbReference>
<evidence type="ECO:0000313" key="4">
    <source>
        <dbReference type="EnsemblMetazoa" id="G22694.1:cds"/>
    </source>
</evidence>
<dbReference type="OrthoDB" id="6162243at2759"/>
<feature type="domain" description="C-type lectin" evidence="2">
    <location>
        <begin position="35"/>
        <end position="168"/>
    </location>
</feature>
<reference evidence="3" key="1">
    <citation type="journal article" date="2012" name="Nature">
        <title>The oyster genome reveals stress adaptation and complexity of shell formation.</title>
        <authorList>
            <person name="Zhang G."/>
            <person name="Fang X."/>
            <person name="Guo X."/>
            <person name="Li L."/>
            <person name="Luo R."/>
            <person name="Xu F."/>
            <person name="Yang P."/>
            <person name="Zhang L."/>
            <person name="Wang X."/>
            <person name="Qi H."/>
            <person name="Xiong Z."/>
            <person name="Que H."/>
            <person name="Xie Y."/>
            <person name="Holland P.W."/>
            <person name="Paps J."/>
            <person name="Zhu Y."/>
            <person name="Wu F."/>
            <person name="Chen Y."/>
            <person name="Wang J."/>
            <person name="Peng C."/>
            <person name="Meng J."/>
            <person name="Yang L."/>
            <person name="Liu J."/>
            <person name="Wen B."/>
            <person name="Zhang N."/>
            <person name="Huang Z."/>
            <person name="Zhu Q."/>
            <person name="Feng Y."/>
            <person name="Mount A."/>
            <person name="Hedgecock D."/>
            <person name="Xu Z."/>
            <person name="Liu Y."/>
            <person name="Domazet-Loso T."/>
            <person name="Du Y."/>
            <person name="Sun X."/>
            <person name="Zhang S."/>
            <person name="Liu B."/>
            <person name="Cheng P."/>
            <person name="Jiang X."/>
            <person name="Li J."/>
            <person name="Fan D."/>
            <person name="Wang W."/>
            <person name="Fu W."/>
            <person name="Wang T."/>
            <person name="Wang B."/>
            <person name="Zhang J."/>
            <person name="Peng Z."/>
            <person name="Li Y."/>
            <person name="Li N."/>
            <person name="Wang J."/>
            <person name="Chen M."/>
            <person name="He Y."/>
            <person name="Tan F."/>
            <person name="Song X."/>
            <person name="Zheng Q."/>
            <person name="Huang R."/>
            <person name="Yang H."/>
            <person name="Du X."/>
            <person name="Chen L."/>
            <person name="Yang M."/>
            <person name="Gaffney P.M."/>
            <person name="Wang S."/>
            <person name="Luo L."/>
            <person name="She Z."/>
            <person name="Ming Y."/>
            <person name="Huang W."/>
            <person name="Zhang S."/>
            <person name="Huang B."/>
            <person name="Zhang Y."/>
            <person name="Qu T."/>
            <person name="Ni P."/>
            <person name="Miao G."/>
            <person name="Wang J."/>
            <person name="Wang Q."/>
            <person name="Steinberg C.E."/>
            <person name="Wang H."/>
            <person name="Li N."/>
            <person name="Qian L."/>
            <person name="Zhang G."/>
            <person name="Li Y."/>
            <person name="Yang H."/>
            <person name="Liu X."/>
            <person name="Wang J."/>
            <person name="Yin Y."/>
            <person name="Wang J."/>
        </authorList>
    </citation>
    <scope>NUCLEOTIDE SEQUENCE [LARGE SCALE GENOMIC DNA]</scope>
    <source>
        <strain evidence="3">05x7-T-G4-1.051#20</strain>
    </source>
</reference>
<dbReference type="PANTHER" id="PTHR22803">
    <property type="entry name" value="MANNOSE, PHOSPHOLIPASE, LECTIN RECEPTOR RELATED"/>
    <property type="match status" value="1"/>
</dbReference>
<dbReference type="InterPro" id="IPR016187">
    <property type="entry name" value="CTDL_fold"/>
</dbReference>
<reference evidence="4" key="2">
    <citation type="submission" date="2022-08" db="UniProtKB">
        <authorList>
            <consortium name="EnsemblMetazoa"/>
        </authorList>
    </citation>
    <scope>IDENTIFICATION</scope>
    <source>
        <strain evidence="4">05x7-T-G4-1.051#20</strain>
    </source>
</reference>
<evidence type="ECO:0000313" key="5">
    <source>
        <dbReference type="Proteomes" id="UP000005408"/>
    </source>
</evidence>
<dbReference type="Pfam" id="PF00059">
    <property type="entry name" value="Lectin_C"/>
    <property type="match status" value="1"/>
</dbReference>
<evidence type="ECO:0000259" key="2">
    <source>
        <dbReference type="PROSITE" id="PS50041"/>
    </source>
</evidence>
<dbReference type="InterPro" id="IPR050111">
    <property type="entry name" value="C-type_lectin/snaclec_domain"/>
</dbReference>
<dbReference type="CDD" id="cd00037">
    <property type="entry name" value="CLECT"/>
    <property type="match status" value="1"/>
</dbReference>